<sequence length="265" mass="26866">MAAAGSSTREALPLQGRLAIVTGASRGIGRAIASHLADLGADVVIGYVSHADQAELLASQINGSSSGPPRALAVRVDVSVADDVKALFDRAEAAFGRRAHVLVNCAAVLDPGYPSVANTSLEAFERTFAVNARGTFLCCREAATRLARGGGGRVVTLSSSATTALGAGYGAYAASKAAAEAVTTVLAKELAGTGITANCLAPGPVATDMFYAGGAREEKERRAVALCPLGRLGEPMDVAHVVGFLVSDQGVWVNGQVILVNGGFV</sequence>
<dbReference type="EMBL" id="NMUH01005230">
    <property type="protein sequence ID" value="MQM12201.1"/>
    <property type="molecule type" value="Genomic_DNA"/>
</dbReference>
<evidence type="ECO:0000259" key="3">
    <source>
        <dbReference type="SMART" id="SM00822"/>
    </source>
</evidence>
<dbReference type="PRINTS" id="PR00080">
    <property type="entry name" value="SDRFAMILY"/>
</dbReference>
<dbReference type="SMART" id="SM00822">
    <property type="entry name" value="PKS_KR"/>
    <property type="match status" value="1"/>
</dbReference>
<dbReference type="Proteomes" id="UP000652761">
    <property type="component" value="Unassembled WGS sequence"/>
</dbReference>
<name>A0A843X248_COLES</name>
<evidence type="ECO:0000256" key="1">
    <source>
        <dbReference type="ARBA" id="ARBA00006484"/>
    </source>
</evidence>
<evidence type="ECO:0000256" key="2">
    <source>
        <dbReference type="ARBA" id="ARBA00023002"/>
    </source>
</evidence>
<keyword evidence="5" id="KW-1185">Reference proteome</keyword>
<dbReference type="Pfam" id="PF13561">
    <property type="entry name" value="adh_short_C2"/>
    <property type="match status" value="1"/>
</dbReference>
<proteinExistence type="inferred from homology"/>
<keyword evidence="2" id="KW-0560">Oxidoreductase</keyword>
<protein>
    <recommendedName>
        <fullName evidence="3">Ketoreductase domain-containing protein</fullName>
    </recommendedName>
</protein>
<dbReference type="InterPro" id="IPR036291">
    <property type="entry name" value="NAD(P)-bd_dom_sf"/>
</dbReference>
<dbReference type="Gene3D" id="3.40.50.720">
    <property type="entry name" value="NAD(P)-binding Rossmann-like Domain"/>
    <property type="match status" value="1"/>
</dbReference>
<gene>
    <name evidence="4" type="ORF">Taro_045117</name>
</gene>
<dbReference type="AlphaFoldDB" id="A0A843X248"/>
<dbReference type="PANTHER" id="PTHR48107:SF7">
    <property type="entry name" value="RE15974P"/>
    <property type="match status" value="1"/>
</dbReference>
<dbReference type="FunFam" id="3.40.50.720:FF:000084">
    <property type="entry name" value="Short-chain dehydrogenase reductase"/>
    <property type="match status" value="1"/>
</dbReference>
<dbReference type="InterPro" id="IPR002347">
    <property type="entry name" value="SDR_fam"/>
</dbReference>
<dbReference type="InterPro" id="IPR057326">
    <property type="entry name" value="KR_dom"/>
</dbReference>
<evidence type="ECO:0000313" key="5">
    <source>
        <dbReference type="Proteomes" id="UP000652761"/>
    </source>
</evidence>
<organism evidence="4 5">
    <name type="scientific">Colocasia esculenta</name>
    <name type="common">Wild taro</name>
    <name type="synonym">Arum esculentum</name>
    <dbReference type="NCBI Taxonomy" id="4460"/>
    <lineage>
        <taxon>Eukaryota</taxon>
        <taxon>Viridiplantae</taxon>
        <taxon>Streptophyta</taxon>
        <taxon>Embryophyta</taxon>
        <taxon>Tracheophyta</taxon>
        <taxon>Spermatophyta</taxon>
        <taxon>Magnoliopsida</taxon>
        <taxon>Liliopsida</taxon>
        <taxon>Araceae</taxon>
        <taxon>Aroideae</taxon>
        <taxon>Colocasieae</taxon>
        <taxon>Colocasia</taxon>
    </lineage>
</organism>
<reference evidence="4" key="1">
    <citation type="submission" date="2017-07" db="EMBL/GenBank/DDBJ databases">
        <title>Taro Niue Genome Assembly and Annotation.</title>
        <authorList>
            <person name="Atibalentja N."/>
            <person name="Keating K."/>
            <person name="Fields C.J."/>
        </authorList>
    </citation>
    <scope>NUCLEOTIDE SEQUENCE</scope>
    <source>
        <strain evidence="4">Niue_2</strain>
        <tissue evidence="4">Leaf</tissue>
    </source>
</reference>
<dbReference type="OrthoDB" id="1669814at2759"/>
<comment type="caution">
    <text evidence="4">The sequence shown here is derived from an EMBL/GenBank/DDBJ whole genome shotgun (WGS) entry which is preliminary data.</text>
</comment>
<dbReference type="PROSITE" id="PS00061">
    <property type="entry name" value="ADH_SHORT"/>
    <property type="match status" value="1"/>
</dbReference>
<comment type="similarity">
    <text evidence="1">Belongs to the short-chain dehydrogenases/reductases (SDR) family.</text>
</comment>
<dbReference type="InterPro" id="IPR020904">
    <property type="entry name" value="Sc_DH/Rdtase_CS"/>
</dbReference>
<dbReference type="PRINTS" id="PR00081">
    <property type="entry name" value="GDHRDH"/>
</dbReference>
<accession>A0A843X248</accession>
<dbReference type="GO" id="GO:0016614">
    <property type="term" value="F:oxidoreductase activity, acting on CH-OH group of donors"/>
    <property type="evidence" value="ECO:0007669"/>
    <property type="project" value="UniProtKB-ARBA"/>
</dbReference>
<dbReference type="SUPFAM" id="SSF51735">
    <property type="entry name" value="NAD(P)-binding Rossmann-fold domains"/>
    <property type="match status" value="1"/>
</dbReference>
<dbReference type="PANTHER" id="PTHR48107">
    <property type="entry name" value="NADPH-DEPENDENT ALDEHYDE REDUCTASE-LIKE PROTEIN, CHLOROPLASTIC-RELATED"/>
    <property type="match status" value="1"/>
</dbReference>
<feature type="domain" description="Ketoreductase" evidence="3">
    <location>
        <begin position="17"/>
        <end position="203"/>
    </location>
</feature>
<evidence type="ECO:0000313" key="4">
    <source>
        <dbReference type="EMBL" id="MQM12201.1"/>
    </source>
</evidence>